<dbReference type="EC" id="2.7.13.3" evidence="2"/>
<evidence type="ECO:0000259" key="7">
    <source>
        <dbReference type="PROSITE" id="PS50113"/>
    </source>
</evidence>
<comment type="catalytic activity">
    <reaction evidence="1">
        <text>ATP + protein L-histidine = ADP + protein N-phospho-L-histidine.</text>
        <dbReference type="EC" id="2.7.13.3"/>
    </reaction>
</comment>
<dbReference type="Gene3D" id="2.10.70.100">
    <property type="match status" value="1"/>
</dbReference>
<dbReference type="CDD" id="cd00130">
    <property type="entry name" value="PAS"/>
    <property type="match status" value="1"/>
</dbReference>
<sequence>MKRNCLRHGTTGEHRWFLARAMPVRDERGQIIKWFGTNTDIEDRKQAKQQLKESREHLRVLAEMVPQLVWSTGADGLTEDWNQRVANYFHATPEQLRGYGWRQFLHPEEYDTCAQSGTAHL</sequence>
<feature type="domain" description="PAC" evidence="7">
    <location>
        <begin position="1"/>
        <end position="53"/>
    </location>
</feature>
<dbReference type="Pfam" id="PF08448">
    <property type="entry name" value="PAS_4"/>
    <property type="match status" value="1"/>
</dbReference>
<dbReference type="SUPFAM" id="SSF55785">
    <property type="entry name" value="PYP-like sensor domain (PAS domain)"/>
    <property type="match status" value="2"/>
</dbReference>
<evidence type="ECO:0000259" key="6">
    <source>
        <dbReference type="PROSITE" id="PS50112"/>
    </source>
</evidence>
<dbReference type="InterPro" id="IPR013656">
    <property type="entry name" value="PAS_4"/>
</dbReference>
<dbReference type="PANTHER" id="PTHR43304:SF1">
    <property type="entry name" value="PAC DOMAIN-CONTAINING PROTEIN"/>
    <property type="match status" value="1"/>
</dbReference>
<organism evidence="8 9">
    <name type="scientific">Ktedonobacter robiniae</name>
    <dbReference type="NCBI Taxonomy" id="2778365"/>
    <lineage>
        <taxon>Bacteria</taxon>
        <taxon>Bacillati</taxon>
        <taxon>Chloroflexota</taxon>
        <taxon>Ktedonobacteria</taxon>
        <taxon>Ktedonobacterales</taxon>
        <taxon>Ktedonobacteraceae</taxon>
        <taxon>Ktedonobacter</taxon>
    </lineage>
</organism>
<proteinExistence type="predicted"/>
<keyword evidence="4" id="KW-0808">Transferase</keyword>
<protein>
    <recommendedName>
        <fullName evidence="2">histidine kinase</fullName>
        <ecNumber evidence="2">2.7.13.3</ecNumber>
    </recommendedName>
</protein>
<gene>
    <name evidence="8" type="ORF">KSB_92210</name>
</gene>
<accession>A0ABQ3V688</accession>
<dbReference type="InterPro" id="IPR000014">
    <property type="entry name" value="PAS"/>
</dbReference>
<keyword evidence="9" id="KW-1185">Reference proteome</keyword>
<dbReference type="Gene3D" id="3.30.450.20">
    <property type="entry name" value="PAS domain"/>
    <property type="match status" value="1"/>
</dbReference>
<dbReference type="SMART" id="SM00086">
    <property type="entry name" value="PAC"/>
    <property type="match status" value="1"/>
</dbReference>
<dbReference type="PROSITE" id="PS50112">
    <property type="entry name" value="PAS"/>
    <property type="match status" value="1"/>
</dbReference>
<dbReference type="InterPro" id="IPR000700">
    <property type="entry name" value="PAS-assoc_C"/>
</dbReference>
<dbReference type="SMART" id="SM00091">
    <property type="entry name" value="PAS"/>
    <property type="match status" value="1"/>
</dbReference>
<dbReference type="PROSITE" id="PS50113">
    <property type="entry name" value="PAC"/>
    <property type="match status" value="1"/>
</dbReference>
<evidence type="ECO:0000313" key="9">
    <source>
        <dbReference type="Proteomes" id="UP000654345"/>
    </source>
</evidence>
<dbReference type="EMBL" id="BNJG01000006">
    <property type="protein sequence ID" value="GHO60746.1"/>
    <property type="molecule type" value="Genomic_DNA"/>
</dbReference>
<keyword evidence="3" id="KW-0597">Phosphoprotein</keyword>
<keyword evidence="5" id="KW-0418">Kinase</keyword>
<comment type="caution">
    <text evidence="8">The sequence shown here is derived from an EMBL/GenBank/DDBJ whole genome shotgun (WGS) entry which is preliminary data.</text>
</comment>
<dbReference type="InterPro" id="IPR052162">
    <property type="entry name" value="Sensor_kinase/Photoreceptor"/>
</dbReference>
<feature type="domain" description="PAS" evidence="6">
    <location>
        <begin position="54"/>
        <end position="121"/>
    </location>
</feature>
<evidence type="ECO:0000256" key="4">
    <source>
        <dbReference type="ARBA" id="ARBA00022679"/>
    </source>
</evidence>
<evidence type="ECO:0000256" key="3">
    <source>
        <dbReference type="ARBA" id="ARBA00022553"/>
    </source>
</evidence>
<dbReference type="InterPro" id="IPR035965">
    <property type="entry name" value="PAS-like_dom_sf"/>
</dbReference>
<name>A0ABQ3V688_9CHLR</name>
<evidence type="ECO:0000256" key="2">
    <source>
        <dbReference type="ARBA" id="ARBA00012438"/>
    </source>
</evidence>
<dbReference type="PANTHER" id="PTHR43304">
    <property type="entry name" value="PHYTOCHROME-LIKE PROTEIN CPH1"/>
    <property type="match status" value="1"/>
</dbReference>
<evidence type="ECO:0000256" key="1">
    <source>
        <dbReference type="ARBA" id="ARBA00000085"/>
    </source>
</evidence>
<evidence type="ECO:0000313" key="8">
    <source>
        <dbReference type="EMBL" id="GHO60746.1"/>
    </source>
</evidence>
<evidence type="ECO:0000256" key="5">
    <source>
        <dbReference type="ARBA" id="ARBA00022777"/>
    </source>
</evidence>
<reference evidence="8 9" key="1">
    <citation type="journal article" date="2021" name="Int. J. Syst. Evol. Microbiol.">
        <title>Reticulibacter mediterranei gen. nov., sp. nov., within the new family Reticulibacteraceae fam. nov., and Ktedonospora formicarum gen. nov., sp. nov., Ktedonobacter robiniae sp. nov., Dictyobacter formicarum sp. nov. and Dictyobacter arantiisoli sp. nov., belonging to the class Ktedonobacteria.</title>
        <authorList>
            <person name="Yabe S."/>
            <person name="Zheng Y."/>
            <person name="Wang C.M."/>
            <person name="Sakai Y."/>
            <person name="Abe K."/>
            <person name="Yokota A."/>
            <person name="Donadio S."/>
            <person name="Cavaletti L."/>
            <person name="Monciardini P."/>
        </authorList>
    </citation>
    <scope>NUCLEOTIDE SEQUENCE [LARGE SCALE GENOMIC DNA]</scope>
    <source>
        <strain evidence="8 9">SOSP1-30</strain>
    </source>
</reference>
<dbReference type="Proteomes" id="UP000654345">
    <property type="component" value="Unassembled WGS sequence"/>
</dbReference>
<dbReference type="InterPro" id="IPR001610">
    <property type="entry name" value="PAC"/>
</dbReference>